<dbReference type="Pfam" id="PF14703">
    <property type="entry name" value="PHM7_cyt"/>
    <property type="match status" value="1"/>
</dbReference>
<dbReference type="Pfam" id="PF12621">
    <property type="entry name" value="PHM7_ext"/>
    <property type="match status" value="1"/>
</dbReference>
<feature type="transmembrane region" description="Helical" evidence="8">
    <location>
        <begin position="661"/>
        <end position="679"/>
    </location>
</feature>
<dbReference type="Pfam" id="PF02714">
    <property type="entry name" value="RSN1_7TM"/>
    <property type="match status" value="1"/>
</dbReference>
<feature type="domain" description="CSC1/OSCA1-like 7TM region" evidence="9">
    <location>
        <begin position="377"/>
        <end position="653"/>
    </location>
</feature>
<keyword evidence="4 8" id="KW-0812">Transmembrane</keyword>
<feature type="transmembrane region" description="Helical" evidence="8">
    <location>
        <begin position="503"/>
        <end position="528"/>
    </location>
</feature>
<evidence type="ECO:0000256" key="7">
    <source>
        <dbReference type="SAM" id="MobiDB-lite"/>
    </source>
</evidence>
<dbReference type="InterPro" id="IPR027815">
    <property type="entry name" value="CSC1/OSCA1-like_cyt"/>
</dbReference>
<evidence type="ECO:0000259" key="9">
    <source>
        <dbReference type="Pfam" id="PF02714"/>
    </source>
</evidence>
<dbReference type="PANTHER" id="PTHR13018">
    <property type="entry name" value="PROBABLE MEMBRANE PROTEIN DUF221-RELATED"/>
    <property type="match status" value="1"/>
</dbReference>
<evidence type="ECO:0000259" key="11">
    <source>
        <dbReference type="Pfam" id="PF13967"/>
    </source>
</evidence>
<comment type="similarity">
    <text evidence="2">Belongs to the CSC1 (TC 1.A.17) family.</text>
</comment>
<evidence type="ECO:0000256" key="4">
    <source>
        <dbReference type="ARBA" id="ARBA00022692"/>
    </source>
</evidence>
<evidence type="ECO:0000256" key="3">
    <source>
        <dbReference type="ARBA" id="ARBA00022448"/>
    </source>
</evidence>
<dbReference type="PANTHER" id="PTHR13018:SF139">
    <property type="entry name" value="PHOSPHATE METABOLISM PROTEIN 7"/>
    <property type="match status" value="1"/>
</dbReference>
<organism evidence="13 14">
    <name type="scientific">Mortierella alpina</name>
    <name type="common">Oleaginous fungus</name>
    <name type="synonym">Mortierella renispora</name>
    <dbReference type="NCBI Taxonomy" id="64518"/>
    <lineage>
        <taxon>Eukaryota</taxon>
        <taxon>Fungi</taxon>
        <taxon>Fungi incertae sedis</taxon>
        <taxon>Mucoromycota</taxon>
        <taxon>Mortierellomycotina</taxon>
        <taxon>Mortierellomycetes</taxon>
        <taxon>Mortierellales</taxon>
        <taxon>Mortierellaceae</taxon>
        <taxon>Mortierella</taxon>
    </lineage>
</organism>
<reference evidence="13" key="1">
    <citation type="submission" date="2021-07" db="EMBL/GenBank/DDBJ databases">
        <title>Draft genome of Mortierella alpina, strain LL118, isolated from an aspen leaf litter sample.</title>
        <authorList>
            <person name="Yang S."/>
            <person name="Vinatzer B.A."/>
        </authorList>
    </citation>
    <scope>NUCLEOTIDE SEQUENCE</scope>
    <source>
        <strain evidence="13">LL118</strain>
    </source>
</reference>
<feature type="transmembrane region" description="Helical" evidence="8">
    <location>
        <begin position="424"/>
        <end position="451"/>
    </location>
</feature>
<evidence type="ECO:0000256" key="6">
    <source>
        <dbReference type="ARBA" id="ARBA00023136"/>
    </source>
</evidence>
<feature type="region of interest" description="Disordered" evidence="7">
    <location>
        <begin position="765"/>
        <end position="804"/>
    </location>
</feature>
<feature type="region of interest" description="Disordered" evidence="7">
    <location>
        <begin position="730"/>
        <end position="753"/>
    </location>
</feature>
<feature type="domain" description="CSC1/OSCA1-like N-terminal transmembrane" evidence="11">
    <location>
        <begin position="22"/>
        <end position="173"/>
    </location>
</feature>
<dbReference type="Proteomes" id="UP000717515">
    <property type="component" value="Unassembled WGS sequence"/>
</dbReference>
<feature type="domain" description="CSC1/OSCA1-like cytosolic" evidence="12">
    <location>
        <begin position="197"/>
        <end position="366"/>
    </location>
</feature>
<feature type="domain" description="10TM putative phosphate transporter extracellular tail" evidence="10">
    <location>
        <begin position="823"/>
        <end position="886"/>
    </location>
</feature>
<feature type="transmembrane region" description="Helical" evidence="8">
    <location>
        <begin position="152"/>
        <end position="171"/>
    </location>
</feature>
<evidence type="ECO:0000256" key="1">
    <source>
        <dbReference type="ARBA" id="ARBA00004141"/>
    </source>
</evidence>
<keyword evidence="5 8" id="KW-1133">Transmembrane helix</keyword>
<dbReference type="GO" id="GO:0005227">
    <property type="term" value="F:calcium-activated cation channel activity"/>
    <property type="evidence" value="ECO:0007669"/>
    <property type="project" value="InterPro"/>
</dbReference>
<evidence type="ECO:0000313" key="14">
    <source>
        <dbReference type="Proteomes" id="UP000717515"/>
    </source>
</evidence>
<feature type="compositionally biased region" description="Polar residues" evidence="7">
    <location>
        <begin position="779"/>
        <end position="789"/>
    </location>
</feature>
<proteinExistence type="inferred from homology"/>
<evidence type="ECO:0000256" key="2">
    <source>
        <dbReference type="ARBA" id="ARBA00007779"/>
    </source>
</evidence>
<feature type="transmembrane region" description="Helical" evidence="8">
    <location>
        <begin position="472"/>
        <end position="491"/>
    </location>
</feature>
<evidence type="ECO:0000259" key="12">
    <source>
        <dbReference type="Pfam" id="PF14703"/>
    </source>
</evidence>
<dbReference type="Pfam" id="PF13967">
    <property type="entry name" value="RSN1_TM"/>
    <property type="match status" value="1"/>
</dbReference>
<feature type="transmembrane region" description="Helical" evidence="8">
    <location>
        <begin position="629"/>
        <end position="655"/>
    </location>
</feature>
<evidence type="ECO:0008006" key="15">
    <source>
        <dbReference type="Google" id="ProtNLM"/>
    </source>
</evidence>
<keyword evidence="6 8" id="KW-0472">Membrane</keyword>
<name>A0A9P8A2H3_MORAP</name>
<keyword evidence="3" id="KW-0813">Transport</keyword>
<dbReference type="GO" id="GO:0005886">
    <property type="term" value="C:plasma membrane"/>
    <property type="evidence" value="ECO:0007669"/>
    <property type="project" value="TreeGrafter"/>
</dbReference>
<evidence type="ECO:0000256" key="8">
    <source>
        <dbReference type="SAM" id="Phobius"/>
    </source>
</evidence>
<accession>A0A9P8A2H3</accession>
<dbReference type="EMBL" id="JAIFTL010000194">
    <property type="protein sequence ID" value="KAG9321600.1"/>
    <property type="molecule type" value="Genomic_DNA"/>
</dbReference>
<evidence type="ECO:0000313" key="13">
    <source>
        <dbReference type="EMBL" id="KAG9321600.1"/>
    </source>
</evidence>
<feature type="transmembrane region" description="Helical" evidence="8">
    <location>
        <begin position="379"/>
        <end position="404"/>
    </location>
</feature>
<feature type="transmembrane region" description="Helical" evidence="8">
    <location>
        <begin position="20"/>
        <end position="43"/>
    </location>
</feature>
<dbReference type="InterPro" id="IPR045122">
    <property type="entry name" value="Csc1-like"/>
</dbReference>
<comment type="subcellular location">
    <subcellularLocation>
        <location evidence="1">Membrane</location>
        <topology evidence="1">Multi-pass membrane protein</topology>
    </subcellularLocation>
</comment>
<dbReference type="InterPro" id="IPR032880">
    <property type="entry name" value="CSC1/OSCA1-like_N"/>
</dbReference>
<comment type="caution">
    <text evidence="13">The sequence shown here is derived from an EMBL/GenBank/DDBJ whole genome shotgun (WGS) entry which is preliminary data.</text>
</comment>
<feature type="transmembrane region" description="Helical" evidence="8">
    <location>
        <begin position="104"/>
        <end position="124"/>
    </location>
</feature>
<dbReference type="InterPro" id="IPR022257">
    <property type="entry name" value="PHM7_ext"/>
</dbReference>
<dbReference type="AlphaFoldDB" id="A0A9P8A2H3"/>
<evidence type="ECO:0000256" key="5">
    <source>
        <dbReference type="ARBA" id="ARBA00022989"/>
    </source>
</evidence>
<dbReference type="InterPro" id="IPR003864">
    <property type="entry name" value="CSC1/OSCA1-like_7TM"/>
</dbReference>
<sequence>MNNGTSPDAAKQKGADASISTFNSALVFNAVVGVAVFAAFCIVRRWNRKIYQPRTYLVKEDVRSLELPQGIFSWITASFRINDSELVNRIGLDAYMFVRFQRMCAMLFTAFTLVAIPIIIPINLVNGVNTVETKGIVAMTIGNVPEAQPWRLWFHLILTILFCTAAIVMLWREMQEYTRRRHVYLLSAKHQKTPQSTTILVTAIPQGINNERALKKIFDRFPGGVRSIWMNKNPEQLIKLCEERDEVTLKLESAEYNYIRSAYGKPNKKDSEIKEPQRPIGRTSAIPFVGLKVDLIDVYSKRLSELNREIEQIQQSGSSADLNSAFIQFNTQFAAHSAVQTVVYPTPFRMTPMFVEISPLDVVWKHMNLDTLTKKGRSLISTVAATALVLLWSIPVLFVSTIASVEALVEFMPFLSFMKTLPSWLFGIIQGILPPLFLAILMAILPIVLTMMATFEGHVRSSDIQRSLMGKYFFFLVVNVLLISTLSNGFLKTVAKLKDENFSPLMIINMLAQELPGASTFFITYALLQSLTGPVMELLQIAPLVLNYLFTTLLAKSPRQIWNVQGRLNSVNYGLLFPPQALMFAIGLVYSTIAPLILPFVAFYFIMYYRVYRHQFLYVYKQPVETGGLAFPIAVRHAYTGIFITEVTVFGIFLLKGTSDAIPQLILLLLLIVCTAFSLSSMKEAFDPLVTYLPMALFSEDLHVGRNGVVTEGDTKEAGGRIEDEEFAAAGEKSSMIALQSIPPQDHRSEKDTLAAGKQEYDEVATVSSQLPAFPTPNPSEVDSASLSRQSHHHQPPQHPTTAVSVDRQLAARHGDLAHEETFPQPESAEEMELRRLQQQAYCHPALYSQQTPIWLPLDERGLVSEEIQRLASMGIVIATTGAAIDPATAKATVQGIVFAPGEETQYRLEQGV</sequence>
<evidence type="ECO:0000259" key="10">
    <source>
        <dbReference type="Pfam" id="PF12621"/>
    </source>
</evidence>
<protein>
    <recommendedName>
        <fullName evidence="15">DUF221-domain-containing protein</fullName>
    </recommendedName>
</protein>
<gene>
    <name evidence="13" type="ORF">KVV02_001744</name>
</gene>
<feature type="transmembrane region" description="Helical" evidence="8">
    <location>
        <begin position="581"/>
        <end position="608"/>
    </location>
</feature>